<name>A0AAV8Z2Y5_9CUCU</name>
<keyword evidence="5" id="KW-0963">Cytoplasm</keyword>
<keyword evidence="9" id="KW-0378">Hydrolase</keyword>
<dbReference type="HAMAP" id="MF_00754">
    <property type="entry name" value="RNase_P_1"/>
    <property type="match status" value="1"/>
</dbReference>
<dbReference type="GO" id="GO:0033204">
    <property type="term" value="F:ribonuclease P RNA binding"/>
    <property type="evidence" value="ECO:0007669"/>
    <property type="project" value="InterPro"/>
</dbReference>
<evidence type="ECO:0000256" key="10">
    <source>
        <dbReference type="ARBA" id="ARBA00046486"/>
    </source>
</evidence>
<dbReference type="Proteomes" id="UP001162162">
    <property type="component" value="Unassembled WGS sequence"/>
</dbReference>
<evidence type="ECO:0000256" key="1">
    <source>
        <dbReference type="ARBA" id="ARBA00002435"/>
    </source>
</evidence>
<dbReference type="GO" id="GO:0001682">
    <property type="term" value="P:tRNA 5'-leader removal"/>
    <property type="evidence" value="ECO:0007669"/>
    <property type="project" value="InterPro"/>
</dbReference>
<keyword evidence="8" id="KW-0255">Endonuclease</keyword>
<protein>
    <recommendedName>
        <fullName evidence="4">Ribonuclease P protein subunit p29</fullName>
    </recommendedName>
</protein>
<evidence type="ECO:0000256" key="3">
    <source>
        <dbReference type="ARBA" id="ARBA00006181"/>
    </source>
</evidence>
<organism evidence="11 12">
    <name type="scientific">Aromia moschata</name>
    <dbReference type="NCBI Taxonomy" id="1265417"/>
    <lineage>
        <taxon>Eukaryota</taxon>
        <taxon>Metazoa</taxon>
        <taxon>Ecdysozoa</taxon>
        <taxon>Arthropoda</taxon>
        <taxon>Hexapoda</taxon>
        <taxon>Insecta</taxon>
        <taxon>Pterygota</taxon>
        <taxon>Neoptera</taxon>
        <taxon>Endopterygota</taxon>
        <taxon>Coleoptera</taxon>
        <taxon>Polyphaga</taxon>
        <taxon>Cucujiformia</taxon>
        <taxon>Chrysomeloidea</taxon>
        <taxon>Cerambycidae</taxon>
        <taxon>Cerambycinae</taxon>
        <taxon>Callichromatini</taxon>
        <taxon>Aromia</taxon>
    </lineage>
</organism>
<dbReference type="Pfam" id="PF01868">
    <property type="entry name" value="RNase_P-MRP_p29"/>
    <property type="match status" value="1"/>
</dbReference>
<dbReference type="SUPFAM" id="SSF101744">
    <property type="entry name" value="Rof/RNase P subunit-like"/>
    <property type="match status" value="1"/>
</dbReference>
<dbReference type="GO" id="GO:0004519">
    <property type="term" value="F:endonuclease activity"/>
    <property type="evidence" value="ECO:0007669"/>
    <property type="project" value="UniProtKB-KW"/>
</dbReference>
<keyword evidence="12" id="KW-1185">Reference proteome</keyword>
<dbReference type="SMART" id="SM00538">
    <property type="entry name" value="POP4"/>
    <property type="match status" value="1"/>
</dbReference>
<sequence length="120" mass="13648">MWKDYMRQNLDLARAPSCRDQEWGAFSAIVAKSELIGAELMVVKSKVPNQIGITGTVVLETKTTFQIVTPQSKLKILVKDTSVFQFCLDDMKFTVYGKHIATRPSERSKKKIRLQMIPDL</sequence>
<dbReference type="InterPro" id="IPR023534">
    <property type="entry name" value="Rof/RNase_P-like"/>
</dbReference>
<evidence type="ECO:0000256" key="5">
    <source>
        <dbReference type="ARBA" id="ARBA00022490"/>
    </source>
</evidence>
<dbReference type="GO" id="GO:0006364">
    <property type="term" value="P:rRNA processing"/>
    <property type="evidence" value="ECO:0007669"/>
    <property type="project" value="TreeGrafter"/>
</dbReference>
<comment type="subunit">
    <text evidence="10">Component of nuclear RNase P and RNase MRP ribonucleoproteins. RNase P consists of a catalytic RNA moiety and 10 different protein chains; POP1, POP4, POP5, POP7, RPP14, RPP21, RPP25, RPP30, RPP38 and RPP40. Within the RNase P complex, POP1, POP7 and RPP25 form the 'finger' subcomplex, POP5, RPP14, RPP40 and homodimeric RPP30 form the 'palm' subcomplex, and RPP21, POP4 and RPP38 form the 'wrist' subcomplex. All subunits of the RNase P complex interact with the catalytic RNA. Several subunits of RNase P are also part of the RNase MRP complex. RNase MRP consists of a catalytic RNA moiety and about 8 protein subunits; POP1, POP7, RPP25, RPP30, RPP38, RPP40 and possibly also POP4 and POP5.</text>
</comment>
<keyword evidence="7" id="KW-0540">Nuclease</keyword>
<dbReference type="InterPro" id="IPR036980">
    <property type="entry name" value="RNase_P/MRP_Rpp29_sf"/>
</dbReference>
<gene>
    <name evidence="11" type="ORF">NQ318_001912</name>
</gene>
<comment type="caution">
    <text evidence="11">The sequence shown here is derived from an EMBL/GenBank/DDBJ whole genome shotgun (WGS) entry which is preliminary data.</text>
</comment>
<dbReference type="InterPro" id="IPR023538">
    <property type="entry name" value="RNP1"/>
</dbReference>
<dbReference type="PANTHER" id="PTHR13348:SF0">
    <property type="entry name" value="RIBONUCLEASE P PROTEIN SUBUNIT P29"/>
    <property type="match status" value="1"/>
</dbReference>
<comment type="subcellular location">
    <subcellularLocation>
        <location evidence="2">Nucleus</location>
    </subcellularLocation>
</comment>
<evidence type="ECO:0000256" key="8">
    <source>
        <dbReference type="ARBA" id="ARBA00022759"/>
    </source>
</evidence>
<dbReference type="GO" id="GO:0000172">
    <property type="term" value="C:ribonuclease MRP complex"/>
    <property type="evidence" value="ECO:0007669"/>
    <property type="project" value="InterPro"/>
</dbReference>
<dbReference type="InterPro" id="IPR002730">
    <property type="entry name" value="Rpp29/RNP1"/>
</dbReference>
<dbReference type="EMBL" id="JAPWTK010000020">
    <property type="protein sequence ID" value="KAJ8957915.1"/>
    <property type="molecule type" value="Genomic_DNA"/>
</dbReference>
<evidence type="ECO:0000256" key="4">
    <source>
        <dbReference type="ARBA" id="ARBA00016225"/>
    </source>
</evidence>
<evidence type="ECO:0000313" key="11">
    <source>
        <dbReference type="EMBL" id="KAJ8957915.1"/>
    </source>
</evidence>
<dbReference type="Gene3D" id="2.30.30.210">
    <property type="entry name" value="Ribonuclease P/MRP, subunit p29"/>
    <property type="match status" value="1"/>
</dbReference>
<dbReference type="PANTHER" id="PTHR13348">
    <property type="entry name" value="RIBONUCLEASE P SUBUNIT P29"/>
    <property type="match status" value="1"/>
</dbReference>
<evidence type="ECO:0000256" key="6">
    <source>
        <dbReference type="ARBA" id="ARBA00022694"/>
    </source>
</evidence>
<dbReference type="GO" id="GO:0005634">
    <property type="term" value="C:nucleus"/>
    <property type="evidence" value="ECO:0007669"/>
    <property type="project" value="UniProtKB-SubCell"/>
</dbReference>
<dbReference type="GO" id="GO:0030677">
    <property type="term" value="C:ribonuclease P complex"/>
    <property type="evidence" value="ECO:0007669"/>
    <property type="project" value="InterPro"/>
</dbReference>
<evidence type="ECO:0000256" key="7">
    <source>
        <dbReference type="ARBA" id="ARBA00022722"/>
    </source>
</evidence>
<accession>A0AAV8Z2Y5</accession>
<comment type="function">
    <text evidence="1">Component of ribonuclease P, a ribonucleoprotein complex that generates mature tRNA molecules by cleaving their 5'-ends.</text>
</comment>
<evidence type="ECO:0000313" key="12">
    <source>
        <dbReference type="Proteomes" id="UP001162162"/>
    </source>
</evidence>
<evidence type="ECO:0000256" key="9">
    <source>
        <dbReference type="ARBA" id="ARBA00022801"/>
    </source>
</evidence>
<reference evidence="11" key="1">
    <citation type="journal article" date="2023" name="Insect Mol. Biol.">
        <title>Genome sequencing provides insights into the evolution of gene families encoding plant cell wall-degrading enzymes in longhorned beetles.</title>
        <authorList>
            <person name="Shin N.R."/>
            <person name="Okamura Y."/>
            <person name="Kirsch R."/>
            <person name="Pauchet Y."/>
        </authorList>
    </citation>
    <scope>NUCLEOTIDE SEQUENCE</scope>
    <source>
        <strain evidence="11">AMC_N1</strain>
    </source>
</reference>
<dbReference type="AlphaFoldDB" id="A0AAV8Z2Y5"/>
<keyword evidence="6" id="KW-0819">tRNA processing</keyword>
<dbReference type="GO" id="GO:0016787">
    <property type="term" value="F:hydrolase activity"/>
    <property type="evidence" value="ECO:0007669"/>
    <property type="project" value="UniProtKB-KW"/>
</dbReference>
<proteinExistence type="inferred from homology"/>
<comment type="similarity">
    <text evidence="3">Belongs to the eukaryotic/archaeal RNase P protein component 1 family.</text>
</comment>
<dbReference type="InterPro" id="IPR016848">
    <property type="entry name" value="RNase_P/MRP_Rpp29-subunit"/>
</dbReference>
<evidence type="ECO:0000256" key="2">
    <source>
        <dbReference type="ARBA" id="ARBA00004123"/>
    </source>
</evidence>